<keyword evidence="1" id="KW-0472">Membrane</keyword>
<name>A0AAN5DGS2_9BILA</name>
<keyword evidence="1" id="KW-1133">Transmembrane helix</keyword>
<keyword evidence="3" id="KW-1185">Reference proteome</keyword>
<accession>A0AAN5DGS2</accession>
<organism evidence="2 3">
    <name type="scientific">Pristionchus mayeri</name>
    <dbReference type="NCBI Taxonomy" id="1317129"/>
    <lineage>
        <taxon>Eukaryota</taxon>
        <taxon>Metazoa</taxon>
        <taxon>Ecdysozoa</taxon>
        <taxon>Nematoda</taxon>
        <taxon>Chromadorea</taxon>
        <taxon>Rhabditida</taxon>
        <taxon>Rhabditina</taxon>
        <taxon>Diplogasteromorpha</taxon>
        <taxon>Diplogasteroidea</taxon>
        <taxon>Neodiplogasteridae</taxon>
        <taxon>Pristionchus</taxon>
    </lineage>
</organism>
<feature type="transmembrane region" description="Helical" evidence="1">
    <location>
        <begin position="20"/>
        <end position="38"/>
    </location>
</feature>
<feature type="transmembrane region" description="Helical" evidence="1">
    <location>
        <begin position="50"/>
        <end position="69"/>
    </location>
</feature>
<evidence type="ECO:0000256" key="1">
    <source>
        <dbReference type="SAM" id="Phobius"/>
    </source>
</evidence>
<feature type="transmembrane region" description="Helical" evidence="1">
    <location>
        <begin position="139"/>
        <end position="158"/>
    </location>
</feature>
<keyword evidence="1" id="KW-0812">Transmembrane</keyword>
<dbReference type="InterPro" id="IPR019429">
    <property type="entry name" value="7TM_GPCR_serpentine_rcpt_Sri"/>
</dbReference>
<dbReference type="Pfam" id="PF10327">
    <property type="entry name" value="7TM_GPCR_Sri"/>
    <property type="match status" value="1"/>
</dbReference>
<dbReference type="PANTHER" id="PTHR22941">
    <property type="entry name" value="SERPENTINE RECEPTOR"/>
    <property type="match status" value="1"/>
</dbReference>
<evidence type="ECO:0008006" key="4">
    <source>
        <dbReference type="Google" id="ProtNLM"/>
    </source>
</evidence>
<gene>
    <name evidence="2" type="ORF">PMAYCL1PPCAC_32020</name>
</gene>
<sequence>MQNISILPFWHTAMPTYQHAVGLSTHAISALAFYLMLTKTPTTSRPFAKYLMLLQASITLADLNFGLLFCPLVLFPVPGFLCNGILCTWFGLSGHTGIAIMYLSVSMLGYFLVCCYHFRVVSIGQMLGQDSISVSKSLIFRVVLFIVYIIPCMLQTGLHRNISGGRRYVHDNFPSMSYLINNQEYRAIVYDFPKFPNYSVIFACSTVFVSLIEANSVRVLNSTHFQIILLSVICIVYVVMSAFSLLTKQQLLSEKTKMLQKQMLELLIIQSTPILQLLHRWIQVGTYSHFNSTNNIRDITNAVFCVQLTHAFVHTAVVILTTPSYREPM</sequence>
<dbReference type="PANTHER" id="PTHR22941:SF26">
    <property type="entry name" value="SERPENTINE RECEPTOR, CLASS H"/>
    <property type="match status" value="1"/>
</dbReference>
<dbReference type="EMBL" id="BTRK01000006">
    <property type="protein sequence ID" value="GMR61825.1"/>
    <property type="molecule type" value="Genomic_DNA"/>
</dbReference>
<comment type="caution">
    <text evidence="2">The sequence shown here is derived from an EMBL/GenBank/DDBJ whole genome shotgun (WGS) entry which is preliminary data.</text>
</comment>
<evidence type="ECO:0000313" key="2">
    <source>
        <dbReference type="EMBL" id="GMR61825.1"/>
    </source>
</evidence>
<protein>
    <recommendedName>
        <fullName evidence="4">G protein-coupled receptor</fullName>
    </recommendedName>
</protein>
<reference evidence="3" key="1">
    <citation type="submission" date="2022-10" db="EMBL/GenBank/DDBJ databases">
        <title>Genome assembly of Pristionchus species.</title>
        <authorList>
            <person name="Yoshida K."/>
            <person name="Sommer R.J."/>
        </authorList>
    </citation>
    <scope>NUCLEOTIDE SEQUENCE [LARGE SCALE GENOMIC DNA]</scope>
    <source>
        <strain evidence="3">RS5460</strain>
    </source>
</reference>
<dbReference type="InterPro" id="IPR053220">
    <property type="entry name" value="Nematode_rcpt-like_serp_H"/>
</dbReference>
<dbReference type="AlphaFoldDB" id="A0AAN5DGS2"/>
<dbReference type="Proteomes" id="UP001328107">
    <property type="component" value="Unassembled WGS sequence"/>
</dbReference>
<feature type="transmembrane region" description="Helical" evidence="1">
    <location>
        <begin position="224"/>
        <end position="247"/>
    </location>
</feature>
<feature type="transmembrane region" description="Helical" evidence="1">
    <location>
        <begin position="99"/>
        <end position="119"/>
    </location>
</feature>
<feature type="non-terminal residue" evidence="2">
    <location>
        <position position="329"/>
    </location>
</feature>
<evidence type="ECO:0000313" key="3">
    <source>
        <dbReference type="Proteomes" id="UP001328107"/>
    </source>
</evidence>
<proteinExistence type="predicted"/>